<dbReference type="PROSITE" id="PS00676">
    <property type="entry name" value="SIGMA54_INTERACT_2"/>
    <property type="match status" value="1"/>
</dbReference>
<evidence type="ECO:0000256" key="2">
    <source>
        <dbReference type="ARBA" id="ARBA00022840"/>
    </source>
</evidence>
<dbReference type="Proteomes" id="UP001446205">
    <property type="component" value="Unassembled WGS sequence"/>
</dbReference>
<dbReference type="SMART" id="SM00382">
    <property type="entry name" value="AAA"/>
    <property type="match status" value="1"/>
</dbReference>
<dbReference type="InterPro" id="IPR027417">
    <property type="entry name" value="P-loop_NTPase"/>
</dbReference>
<dbReference type="InterPro" id="IPR001789">
    <property type="entry name" value="Sig_transdc_resp-reg_receiver"/>
</dbReference>
<keyword evidence="3" id="KW-0805">Transcription regulation</keyword>
<accession>A0ABU9D727</accession>
<evidence type="ECO:0000256" key="1">
    <source>
        <dbReference type="ARBA" id="ARBA00022741"/>
    </source>
</evidence>
<evidence type="ECO:0000256" key="4">
    <source>
        <dbReference type="ARBA" id="ARBA00023125"/>
    </source>
</evidence>
<dbReference type="InterPro" id="IPR025943">
    <property type="entry name" value="Sigma_54_int_dom_ATP-bd_2"/>
</dbReference>
<evidence type="ECO:0000259" key="7">
    <source>
        <dbReference type="PROSITE" id="PS50045"/>
    </source>
</evidence>
<dbReference type="InterPro" id="IPR003593">
    <property type="entry name" value="AAA+_ATPase"/>
</dbReference>
<organism evidence="9 10">
    <name type="scientific">Thermithiobacillus plumbiphilus</name>
    <dbReference type="NCBI Taxonomy" id="1729899"/>
    <lineage>
        <taxon>Bacteria</taxon>
        <taxon>Pseudomonadati</taxon>
        <taxon>Pseudomonadota</taxon>
        <taxon>Acidithiobacillia</taxon>
        <taxon>Acidithiobacillales</taxon>
        <taxon>Thermithiobacillaceae</taxon>
        <taxon>Thermithiobacillus</taxon>
    </lineage>
</organism>
<sequence>MRSTNGSILLVDDETDLLSLLSMRLRAAGYEVITATGGEEALALLRQHPVQLVITDLRMDGMDGLELFNAIHASLPALPVIMLTAHGSIPEAVSATRQGIFAFLTKPFDGRELLKQVEQAMQLGGVPQPANASQEDSWRADIIGRSAAMENLLALARLVADSDASVFLHGESGSGKEMLAQAIHKASLRRDKPFMAINCAAMPENLLESELFGYRKNAFTGATSDYPGLFQAAQGGTLLLDEIGDMPLALQAKLLRVLQERQVRPLGSTQTVDVDVRIISATHRDLAIEIQNGRFREDLYYRLHVVPLELPPLSARREDIPLLANHFLRLLADKNRKKVRGFSPEAMLLLSQAAWPGNVRQLYNTVEQLVVLSPSPIIAAPLVHQALRDRPTPILPLAEAKKAFERDYLVQLLQATHGNVAQAAQLARRNRTEFYKLLEKHQLDAALFKDTAE</sequence>
<dbReference type="InterPro" id="IPR009057">
    <property type="entry name" value="Homeodomain-like_sf"/>
</dbReference>
<dbReference type="InterPro" id="IPR058031">
    <property type="entry name" value="AAA_lid_NorR"/>
</dbReference>
<keyword evidence="4" id="KW-0238">DNA-binding</keyword>
<name>A0ABU9D727_9PROT</name>
<evidence type="ECO:0000313" key="10">
    <source>
        <dbReference type="Proteomes" id="UP001446205"/>
    </source>
</evidence>
<evidence type="ECO:0000256" key="6">
    <source>
        <dbReference type="PROSITE-ProRule" id="PRU00169"/>
    </source>
</evidence>
<dbReference type="InterPro" id="IPR002078">
    <property type="entry name" value="Sigma_54_int"/>
</dbReference>
<dbReference type="InterPro" id="IPR025662">
    <property type="entry name" value="Sigma_54_int_dom_ATP-bd_1"/>
</dbReference>
<keyword evidence="6" id="KW-0597">Phosphoprotein</keyword>
<evidence type="ECO:0000256" key="5">
    <source>
        <dbReference type="ARBA" id="ARBA00023163"/>
    </source>
</evidence>
<dbReference type="Pfam" id="PF00158">
    <property type="entry name" value="Sigma54_activat"/>
    <property type="match status" value="1"/>
</dbReference>
<dbReference type="Gene3D" id="3.40.50.300">
    <property type="entry name" value="P-loop containing nucleotide triphosphate hydrolases"/>
    <property type="match status" value="1"/>
</dbReference>
<dbReference type="SUPFAM" id="SSF52540">
    <property type="entry name" value="P-loop containing nucleoside triphosphate hydrolases"/>
    <property type="match status" value="1"/>
</dbReference>
<keyword evidence="10" id="KW-1185">Reference proteome</keyword>
<dbReference type="Pfam" id="PF00072">
    <property type="entry name" value="Response_reg"/>
    <property type="match status" value="1"/>
</dbReference>
<dbReference type="PANTHER" id="PTHR32071">
    <property type="entry name" value="TRANSCRIPTIONAL REGULATORY PROTEIN"/>
    <property type="match status" value="1"/>
</dbReference>
<feature type="domain" description="Response regulatory" evidence="8">
    <location>
        <begin position="7"/>
        <end position="121"/>
    </location>
</feature>
<dbReference type="RefSeq" id="WP_341370407.1">
    <property type="nucleotide sequence ID" value="NZ_JBBPCO010000005.1"/>
</dbReference>
<feature type="modified residue" description="4-aspartylphosphate" evidence="6">
    <location>
        <position position="56"/>
    </location>
</feature>
<dbReference type="Gene3D" id="3.40.50.2300">
    <property type="match status" value="1"/>
</dbReference>
<dbReference type="PROSITE" id="PS00675">
    <property type="entry name" value="SIGMA54_INTERACT_1"/>
    <property type="match status" value="1"/>
</dbReference>
<comment type="caution">
    <text evidence="9">The sequence shown here is derived from an EMBL/GenBank/DDBJ whole genome shotgun (WGS) entry which is preliminary data.</text>
</comment>
<dbReference type="CDD" id="cd00009">
    <property type="entry name" value="AAA"/>
    <property type="match status" value="1"/>
</dbReference>
<evidence type="ECO:0000256" key="3">
    <source>
        <dbReference type="ARBA" id="ARBA00023015"/>
    </source>
</evidence>
<dbReference type="InterPro" id="IPR025944">
    <property type="entry name" value="Sigma_54_int_dom_CS"/>
</dbReference>
<keyword evidence="1" id="KW-0547">Nucleotide-binding</keyword>
<keyword evidence="5" id="KW-0804">Transcription</keyword>
<dbReference type="PROSITE" id="PS50045">
    <property type="entry name" value="SIGMA54_INTERACT_4"/>
    <property type="match status" value="1"/>
</dbReference>
<feature type="domain" description="Sigma-54 factor interaction" evidence="7">
    <location>
        <begin position="142"/>
        <end position="371"/>
    </location>
</feature>
<keyword evidence="2" id="KW-0067">ATP-binding</keyword>
<evidence type="ECO:0000313" key="9">
    <source>
        <dbReference type="EMBL" id="MEK8089348.1"/>
    </source>
</evidence>
<dbReference type="PROSITE" id="PS00688">
    <property type="entry name" value="SIGMA54_INTERACT_3"/>
    <property type="match status" value="1"/>
</dbReference>
<dbReference type="SMART" id="SM00448">
    <property type="entry name" value="REC"/>
    <property type="match status" value="1"/>
</dbReference>
<dbReference type="Gene3D" id="1.10.10.60">
    <property type="entry name" value="Homeodomain-like"/>
    <property type="match status" value="1"/>
</dbReference>
<reference evidence="9 10" key="1">
    <citation type="submission" date="2024-04" db="EMBL/GenBank/DDBJ databases">
        <authorList>
            <person name="Abashina T."/>
            <person name="Shaikin A."/>
        </authorList>
    </citation>
    <scope>NUCLEOTIDE SEQUENCE [LARGE SCALE GENOMIC DNA]</scope>
    <source>
        <strain evidence="9 10">AAFK</strain>
    </source>
</reference>
<protein>
    <submittedName>
        <fullName evidence="9">Sigma 54-interacting transcriptional regulator</fullName>
    </submittedName>
</protein>
<dbReference type="SUPFAM" id="SSF46689">
    <property type="entry name" value="Homeodomain-like"/>
    <property type="match status" value="1"/>
</dbReference>
<dbReference type="PROSITE" id="PS50110">
    <property type="entry name" value="RESPONSE_REGULATORY"/>
    <property type="match status" value="1"/>
</dbReference>
<evidence type="ECO:0000259" key="8">
    <source>
        <dbReference type="PROSITE" id="PS50110"/>
    </source>
</evidence>
<dbReference type="SUPFAM" id="SSF52172">
    <property type="entry name" value="CheY-like"/>
    <property type="match status" value="1"/>
</dbReference>
<dbReference type="Gene3D" id="1.10.8.60">
    <property type="match status" value="1"/>
</dbReference>
<dbReference type="EMBL" id="JBBPCO010000005">
    <property type="protein sequence ID" value="MEK8089348.1"/>
    <property type="molecule type" value="Genomic_DNA"/>
</dbReference>
<dbReference type="InterPro" id="IPR011006">
    <property type="entry name" value="CheY-like_superfamily"/>
</dbReference>
<proteinExistence type="predicted"/>
<dbReference type="PANTHER" id="PTHR32071:SF116">
    <property type="entry name" value="TRANSCRIPTIONAL REGULATORY PROTEIN GLRR"/>
    <property type="match status" value="1"/>
</dbReference>
<dbReference type="Pfam" id="PF25601">
    <property type="entry name" value="AAA_lid_14"/>
    <property type="match status" value="1"/>
</dbReference>
<gene>
    <name evidence="9" type="ORF">WOB96_06165</name>
</gene>